<evidence type="ECO:0000313" key="4">
    <source>
        <dbReference type="Proteomes" id="UP000194225"/>
    </source>
</evidence>
<protein>
    <submittedName>
        <fullName evidence="3">Uncharacterized protein</fullName>
    </submittedName>
</protein>
<organism evidence="3 4">
    <name type="scientific">Streptomyces platensis</name>
    <dbReference type="NCBI Taxonomy" id="58346"/>
    <lineage>
        <taxon>Bacteria</taxon>
        <taxon>Bacillati</taxon>
        <taxon>Actinomycetota</taxon>
        <taxon>Actinomycetes</taxon>
        <taxon>Kitasatosporales</taxon>
        <taxon>Streptomycetaceae</taxon>
        <taxon>Streptomyces</taxon>
    </lineage>
</organism>
<accession>A0ABX3Y0H3</accession>
<comment type="caution">
    <text evidence="3">The sequence shown here is derived from an EMBL/GenBank/DDBJ whole genome shotgun (WGS) entry which is preliminary data.</text>
</comment>
<gene>
    <name evidence="3" type="ORF">BG653_01961</name>
</gene>
<feature type="region of interest" description="Disordered" evidence="1">
    <location>
        <begin position="333"/>
        <end position="373"/>
    </location>
</feature>
<feature type="region of interest" description="Disordered" evidence="1">
    <location>
        <begin position="103"/>
        <end position="127"/>
    </location>
</feature>
<feature type="compositionally biased region" description="Basic and acidic residues" evidence="1">
    <location>
        <begin position="37"/>
        <end position="48"/>
    </location>
</feature>
<feature type="transmembrane region" description="Helical" evidence="2">
    <location>
        <begin position="69"/>
        <end position="87"/>
    </location>
</feature>
<feature type="region of interest" description="Disordered" evidence="1">
    <location>
        <begin position="27"/>
        <end position="60"/>
    </location>
</feature>
<feature type="compositionally biased region" description="Polar residues" evidence="1">
    <location>
        <begin position="354"/>
        <end position="373"/>
    </location>
</feature>
<keyword evidence="4" id="KW-1185">Reference proteome</keyword>
<dbReference type="Proteomes" id="UP000194225">
    <property type="component" value="Unassembled WGS sequence"/>
</dbReference>
<evidence type="ECO:0000256" key="1">
    <source>
        <dbReference type="SAM" id="MobiDB-lite"/>
    </source>
</evidence>
<feature type="compositionally biased region" description="Basic and acidic residues" evidence="1">
    <location>
        <begin position="340"/>
        <end position="353"/>
    </location>
</feature>
<keyword evidence="2" id="KW-0472">Membrane</keyword>
<keyword evidence="2" id="KW-1133">Transmembrane helix</keyword>
<evidence type="ECO:0000256" key="2">
    <source>
        <dbReference type="SAM" id="Phobius"/>
    </source>
</evidence>
<evidence type="ECO:0000313" key="3">
    <source>
        <dbReference type="EMBL" id="OSY46594.1"/>
    </source>
</evidence>
<sequence length="373" mass="39899">MSGAGGRDGSSVSEEEWERFLRESVAGAAEAPVEPSARAREVERRLRESSGQPAGWRTYTPARPRRRTGWYVTGLVAAVVLLVVGLFPERVVGWFGGSDGGRDGASLAAESQAPREAPGAEPNLRPTLAEPFRGSPAVRWADGAAGITVPPAEATGWMDAAQVERALRQSRDFLVAAGLDSGVLRGERPAKAIALLNPHQKDVQEYLRTALSSTAPSPETNPLLLFSRFRTEQARLVGDVVKTRGRLAYRKGKRGAVEVTADVTFVYPVTPAADSGRDGEVIRTIVRRKVVMNWDDPAKVITEPGTMSLVSYALDMTNGGCSAPTGYFVPPFGTADEQPADAHRVDPYDRSKPIDTSNGTTAPDNGCATATRS</sequence>
<name>A0ABX3Y0H3_STRPT</name>
<dbReference type="EMBL" id="MIGA01000009">
    <property type="protein sequence ID" value="OSY46594.1"/>
    <property type="molecule type" value="Genomic_DNA"/>
</dbReference>
<proteinExistence type="predicted"/>
<reference evidence="3 4" key="1">
    <citation type="submission" date="2016-09" db="EMBL/GenBank/DDBJ databases">
        <title>Streptomyces platensis DSM40041, a candidate organism with high potential of specific P450 cytochromes.</title>
        <authorList>
            <person name="Grumaz C."/>
            <person name="Vainshtein Y."/>
            <person name="Kirstahler P."/>
            <person name="Sohn K."/>
        </authorList>
    </citation>
    <scope>NUCLEOTIDE SEQUENCE [LARGE SCALE GENOMIC DNA]</scope>
    <source>
        <strain evidence="3 4">DSM 40041</strain>
    </source>
</reference>
<keyword evidence="2" id="KW-0812">Transmembrane</keyword>